<dbReference type="Proteomes" id="UP000077384">
    <property type="component" value="Unassembled WGS sequence"/>
</dbReference>
<feature type="binding site" evidence="14">
    <location>
        <begin position="81"/>
        <end position="82"/>
    </location>
    <ligand>
        <name>NAD(+)</name>
        <dbReference type="ChEBI" id="CHEBI:57540"/>
    </ligand>
</feature>
<gene>
    <name evidence="14 16" type="primary">ligA</name>
    <name evidence="17" type="ORF">CLCOS_10030</name>
    <name evidence="16" type="ORF">WX73_04266</name>
</gene>
<evidence type="ECO:0000256" key="3">
    <source>
        <dbReference type="ARBA" id="ARBA00022598"/>
    </source>
</evidence>
<dbReference type="Gene3D" id="3.40.50.10190">
    <property type="entry name" value="BRCT domain"/>
    <property type="match status" value="1"/>
</dbReference>
<dbReference type="InterPro" id="IPR001357">
    <property type="entry name" value="BRCT_dom"/>
</dbReference>
<reference evidence="16 18" key="1">
    <citation type="journal article" date="2015" name="Biotechnol. Bioeng.">
        <title>Genome sequence and phenotypic characterization of Caulobacter segnis.</title>
        <authorList>
            <person name="Patel S."/>
            <person name="Fletcher B."/>
            <person name="Scott D.C."/>
            <person name="Ely B."/>
        </authorList>
    </citation>
    <scope>NUCLEOTIDE SEQUENCE [LARGE SCALE GENOMIC DNA]</scope>
    <source>
        <strain evidence="16 18">PS02</strain>
    </source>
</reference>
<evidence type="ECO:0000256" key="13">
    <source>
        <dbReference type="ARBA" id="ARBA00060881"/>
    </source>
</evidence>
<evidence type="ECO:0000256" key="9">
    <source>
        <dbReference type="ARBA" id="ARBA00023027"/>
    </source>
</evidence>
<comment type="similarity">
    <text evidence="13 14">Belongs to the NAD-dependent DNA ligase family. LigA subfamily.</text>
</comment>
<dbReference type="SUPFAM" id="SSF50249">
    <property type="entry name" value="Nucleic acid-binding proteins"/>
    <property type="match status" value="1"/>
</dbReference>
<dbReference type="SMART" id="SM00292">
    <property type="entry name" value="BRCT"/>
    <property type="match status" value="1"/>
</dbReference>
<feature type="binding site" evidence="14">
    <location>
        <position position="285"/>
    </location>
    <ligand>
        <name>NAD(+)</name>
        <dbReference type="ChEBI" id="CHEBI:57540"/>
    </ligand>
</feature>
<dbReference type="CDD" id="cd00114">
    <property type="entry name" value="LIGANc"/>
    <property type="match status" value="1"/>
</dbReference>
<feature type="domain" description="BRCT" evidence="15">
    <location>
        <begin position="587"/>
        <end position="664"/>
    </location>
</feature>
<protein>
    <recommendedName>
        <fullName evidence="2 14">DNA ligase</fullName>
        <ecNumber evidence="1 14">6.5.1.2</ecNumber>
    </recommendedName>
    <alternativeName>
        <fullName evidence="14">Polydeoxyribonucleotide synthase [NAD(+)]</fullName>
    </alternativeName>
</protein>
<dbReference type="Pfam" id="PF12826">
    <property type="entry name" value="HHH_2"/>
    <property type="match status" value="1"/>
</dbReference>
<keyword evidence="3 14" id="KW-0436">Ligase</keyword>
<dbReference type="Gene3D" id="2.40.50.140">
    <property type="entry name" value="Nucleic acid-binding proteins"/>
    <property type="match status" value="1"/>
</dbReference>
<dbReference type="Gene3D" id="1.10.150.20">
    <property type="entry name" value="5' to 3' exonuclease, C-terminal subdomain"/>
    <property type="match status" value="2"/>
</dbReference>
<dbReference type="InterPro" id="IPR004150">
    <property type="entry name" value="NAD_DNA_ligase_OB"/>
</dbReference>
<dbReference type="EMBL" id="LITQ01000012">
    <property type="protein sequence ID" value="OAA93516.1"/>
    <property type="molecule type" value="Genomic_DNA"/>
</dbReference>
<dbReference type="PROSITE" id="PS01056">
    <property type="entry name" value="DNA_LIGASE_N2"/>
    <property type="match status" value="1"/>
</dbReference>
<evidence type="ECO:0000256" key="11">
    <source>
        <dbReference type="ARBA" id="ARBA00023211"/>
    </source>
</evidence>
<keyword evidence="7 14" id="KW-0862">Zinc</keyword>
<dbReference type="NCBIfam" id="TIGR00575">
    <property type="entry name" value="dnlj"/>
    <property type="match status" value="1"/>
</dbReference>
<dbReference type="InterPro" id="IPR033136">
    <property type="entry name" value="DNA_ligase_CS"/>
</dbReference>
<keyword evidence="11 14" id="KW-0464">Manganese</keyword>
<evidence type="ECO:0000256" key="2">
    <source>
        <dbReference type="ARBA" id="ARBA00013308"/>
    </source>
</evidence>
<keyword evidence="5 14" id="KW-0479">Metal-binding</keyword>
<evidence type="ECO:0000256" key="8">
    <source>
        <dbReference type="ARBA" id="ARBA00022842"/>
    </source>
</evidence>
<dbReference type="EMBL" id="LROR01000034">
    <property type="protein sequence ID" value="OBR96305.1"/>
    <property type="molecule type" value="Genomic_DNA"/>
</dbReference>
<evidence type="ECO:0000256" key="14">
    <source>
        <dbReference type="HAMAP-Rule" id="MF_01588"/>
    </source>
</evidence>
<keyword evidence="19" id="KW-1185">Reference proteome</keyword>
<evidence type="ECO:0000259" key="15">
    <source>
        <dbReference type="PROSITE" id="PS50172"/>
    </source>
</evidence>
<evidence type="ECO:0000313" key="16">
    <source>
        <dbReference type="EMBL" id="OAA93516.1"/>
    </source>
</evidence>
<dbReference type="InterPro" id="IPR001679">
    <property type="entry name" value="DNA_ligase"/>
</dbReference>
<dbReference type="SMART" id="SM00532">
    <property type="entry name" value="LIGANc"/>
    <property type="match status" value="1"/>
</dbReference>
<dbReference type="InterPro" id="IPR036420">
    <property type="entry name" value="BRCT_dom_sf"/>
</dbReference>
<dbReference type="CDD" id="cd17748">
    <property type="entry name" value="BRCT_DNA_ligase_like"/>
    <property type="match status" value="1"/>
</dbReference>
<dbReference type="PROSITE" id="PS50172">
    <property type="entry name" value="BRCT"/>
    <property type="match status" value="1"/>
</dbReference>
<evidence type="ECO:0000313" key="18">
    <source>
        <dbReference type="Proteomes" id="UP000077384"/>
    </source>
</evidence>
<feature type="binding site" evidence="14">
    <location>
        <position position="406"/>
    </location>
    <ligand>
        <name>Zn(2+)</name>
        <dbReference type="ChEBI" id="CHEBI:29105"/>
    </ligand>
</feature>
<dbReference type="InterPro" id="IPR013839">
    <property type="entry name" value="DNAligase_adenylation"/>
</dbReference>
<dbReference type="PANTHER" id="PTHR23389:SF9">
    <property type="entry name" value="DNA LIGASE"/>
    <property type="match status" value="1"/>
</dbReference>
<dbReference type="GO" id="GO:0005829">
    <property type="term" value="C:cytosol"/>
    <property type="evidence" value="ECO:0007669"/>
    <property type="project" value="TreeGrafter"/>
</dbReference>
<dbReference type="Pfam" id="PF03119">
    <property type="entry name" value="DNA_ligase_ZBD"/>
    <property type="match status" value="1"/>
</dbReference>
<organism evidence="16 18">
    <name type="scientific">Clostridium coskatii</name>
    <dbReference type="NCBI Taxonomy" id="1705578"/>
    <lineage>
        <taxon>Bacteria</taxon>
        <taxon>Bacillati</taxon>
        <taxon>Bacillota</taxon>
        <taxon>Clostridia</taxon>
        <taxon>Eubacteriales</taxon>
        <taxon>Clostridiaceae</taxon>
        <taxon>Clostridium</taxon>
    </lineage>
</organism>
<dbReference type="InterPro" id="IPR004149">
    <property type="entry name" value="Znf_DNAligase_C4"/>
</dbReference>
<dbReference type="AlphaFoldDB" id="A0A162LHC8"/>
<evidence type="ECO:0000256" key="12">
    <source>
        <dbReference type="ARBA" id="ARBA00034005"/>
    </source>
</evidence>
<feature type="binding site" evidence="14">
    <location>
        <begin position="31"/>
        <end position="35"/>
    </location>
    <ligand>
        <name>NAD(+)</name>
        <dbReference type="ChEBI" id="CHEBI:57540"/>
    </ligand>
</feature>
<dbReference type="FunFam" id="1.10.150.20:FF:000006">
    <property type="entry name" value="DNA ligase"/>
    <property type="match status" value="1"/>
</dbReference>
<dbReference type="HAMAP" id="MF_01588">
    <property type="entry name" value="DNA_ligase_A"/>
    <property type="match status" value="1"/>
</dbReference>
<dbReference type="GO" id="GO:0003911">
    <property type="term" value="F:DNA ligase (NAD+) activity"/>
    <property type="evidence" value="ECO:0007669"/>
    <property type="project" value="UniProtKB-UniRule"/>
</dbReference>
<dbReference type="InterPro" id="IPR041663">
    <property type="entry name" value="DisA/LigA_HHH"/>
</dbReference>
<feature type="active site" description="N6-AMP-lysine intermediate" evidence="14">
    <location>
        <position position="112"/>
    </location>
</feature>
<dbReference type="NCBIfam" id="NF005932">
    <property type="entry name" value="PRK07956.1"/>
    <property type="match status" value="1"/>
</dbReference>
<dbReference type="Pfam" id="PF03120">
    <property type="entry name" value="OB_DNA_ligase"/>
    <property type="match status" value="1"/>
</dbReference>
<dbReference type="PATRIC" id="fig|1705578.3.peg.4379"/>
<dbReference type="InterPro" id="IPR012340">
    <property type="entry name" value="NA-bd_OB-fold"/>
</dbReference>
<dbReference type="FunFam" id="1.10.287.610:FF:000002">
    <property type="entry name" value="DNA ligase"/>
    <property type="match status" value="1"/>
</dbReference>
<keyword evidence="6 14" id="KW-0227">DNA damage</keyword>
<comment type="cofactor">
    <cofactor evidence="14">
        <name>Mg(2+)</name>
        <dbReference type="ChEBI" id="CHEBI:18420"/>
    </cofactor>
    <cofactor evidence="14">
        <name>Mn(2+)</name>
        <dbReference type="ChEBI" id="CHEBI:29035"/>
    </cofactor>
</comment>
<evidence type="ECO:0000256" key="7">
    <source>
        <dbReference type="ARBA" id="ARBA00022833"/>
    </source>
</evidence>
<dbReference type="Gene3D" id="1.10.287.610">
    <property type="entry name" value="Helix hairpin bin"/>
    <property type="match status" value="1"/>
</dbReference>
<accession>A0A162LHC8</accession>
<dbReference type="EC" id="6.5.1.2" evidence="1 14"/>
<comment type="caution">
    <text evidence="16">The sequence shown here is derived from an EMBL/GenBank/DDBJ whole genome shotgun (WGS) entry which is preliminary data.</text>
</comment>
<feature type="binding site" evidence="14">
    <location>
        <position position="309"/>
    </location>
    <ligand>
        <name>NAD(+)</name>
        <dbReference type="ChEBI" id="CHEBI:57540"/>
    </ligand>
</feature>
<feature type="binding site" evidence="14">
    <location>
        <position position="403"/>
    </location>
    <ligand>
        <name>Zn(2+)</name>
        <dbReference type="ChEBI" id="CHEBI:29105"/>
    </ligand>
</feature>
<dbReference type="InterPro" id="IPR013840">
    <property type="entry name" value="DNAligase_N"/>
</dbReference>
<comment type="function">
    <text evidence="14">DNA ligase that catalyzes the formation of phosphodiester linkages between 5'-phosphoryl and 3'-hydroxyl groups in double-stranded DNA using NAD as a coenzyme and as the energy source for the reaction. It is essential for DNA replication and repair of damaged DNA.</text>
</comment>
<dbReference type="InterPro" id="IPR010994">
    <property type="entry name" value="RuvA_2-like"/>
</dbReference>
<evidence type="ECO:0000256" key="10">
    <source>
        <dbReference type="ARBA" id="ARBA00023204"/>
    </source>
</evidence>
<dbReference type="GO" id="GO:0006260">
    <property type="term" value="P:DNA replication"/>
    <property type="evidence" value="ECO:0007669"/>
    <property type="project" value="UniProtKB-KW"/>
</dbReference>
<dbReference type="GO" id="GO:0046872">
    <property type="term" value="F:metal ion binding"/>
    <property type="evidence" value="ECO:0007669"/>
    <property type="project" value="UniProtKB-KW"/>
</dbReference>
<dbReference type="PANTHER" id="PTHR23389">
    <property type="entry name" value="CHROMOSOME TRANSMISSION FIDELITY FACTOR 18"/>
    <property type="match status" value="1"/>
</dbReference>
<keyword evidence="8 14" id="KW-0460">Magnesium</keyword>
<dbReference type="GO" id="GO:0006281">
    <property type="term" value="P:DNA repair"/>
    <property type="evidence" value="ECO:0007669"/>
    <property type="project" value="UniProtKB-KW"/>
</dbReference>
<reference evidence="17 19" key="2">
    <citation type="journal article" date="2016" name="Front. Microbiol.">
        <title>Industrial Acetogenic Biocatalysts: A Comparative Metabolic and Genomic Analysis.</title>
        <authorList>
            <person name="Bengelsdorf F."/>
            <person name="Poehlein A."/>
            <person name="Sonja S."/>
            <person name="Erz C."/>
            <person name="Hummel T."/>
            <person name="Hoffmeister S."/>
            <person name="Daniel R."/>
            <person name="Durre P."/>
        </authorList>
    </citation>
    <scope>NUCLEOTIDE SEQUENCE [LARGE SCALE GENOMIC DNA]</scope>
    <source>
        <strain evidence="17 19">PTA-10522</strain>
    </source>
</reference>
<keyword evidence="10 14" id="KW-0234">DNA repair</keyword>
<dbReference type="SUPFAM" id="SSF47781">
    <property type="entry name" value="RuvA domain 2-like"/>
    <property type="match status" value="1"/>
</dbReference>
<sequence length="664" mass="74814">MIYEDRYNELKKIINYHNDRYYNQDNPEVSDYEYDMLMQELKNIEREHPEVITPDSPTQHVGGNAKRESGVLVRHRVPMLSLRDVFNKEDVEQFVDDVKAQFPDVEFVVETKIDGLSMALRYEDGKLITAITRGDGIVYGEDVTVNAKVINDVVKSLKDKIPYLEIRGEVYMTKQAFENVNEHQELLGKKVFANPRNCAAGTLRQLDSKVTKERNLSLFIFNVQDVRGMEFKTHTEGYEFLKKQGIKVIENYTVCKTTGEIWDAIERIGENRGDLDYDIDGAVIKINNLAYRTELGSTSKVPKWAIAYKYPPEEKETKLLDIQLTVGRTGRITPVAIFEPIRLCGTSVSRATLHNQDFIDELDVGVGDTIVVYKSGEIIPKIKKVIHEKRPEGTVKFQFPDKCPVCGSPVAREEGAADIKCTNINCPSMLVKRIINFVSRDCMDIKGFGAAYVEQLVDKGYIDDIPDIYHLNEYRDKLVEEGIIGKEKNTDKLLDAIENSKKNEPQRLLASLGISNVGKSTAKELMKYFKSIDNLINADIDEIKKVSDIGDISASAIFEYFKNEDNLKIISELAKCGVNMVMNENKEEDNLLEGSKFVITGTLPSMGRTEAKELIEKHGGKVSGSVSKKTTYVLAGDAPGSKVTKAQELGVKVISEAELLQMLK</sequence>
<evidence type="ECO:0000256" key="6">
    <source>
        <dbReference type="ARBA" id="ARBA00022763"/>
    </source>
</evidence>
<name>A0A162LHC8_9CLOT</name>
<keyword evidence="4 14" id="KW-0235">DNA replication</keyword>
<evidence type="ECO:0000256" key="1">
    <source>
        <dbReference type="ARBA" id="ARBA00012722"/>
    </source>
</evidence>
<feature type="binding site" evidence="14">
    <location>
        <position position="169"/>
    </location>
    <ligand>
        <name>NAD(+)</name>
        <dbReference type="ChEBI" id="CHEBI:57540"/>
    </ligand>
</feature>
<dbReference type="SUPFAM" id="SSF56091">
    <property type="entry name" value="DNA ligase/mRNA capping enzyme, catalytic domain"/>
    <property type="match status" value="1"/>
</dbReference>
<evidence type="ECO:0000313" key="17">
    <source>
        <dbReference type="EMBL" id="OBR96305.1"/>
    </source>
</evidence>
<dbReference type="RefSeq" id="WP_013240306.1">
    <property type="nucleotide sequence ID" value="NZ_LITQ01000012.1"/>
</dbReference>
<feature type="binding site" evidence="14">
    <location>
        <position position="133"/>
    </location>
    <ligand>
        <name>NAD(+)</name>
        <dbReference type="ChEBI" id="CHEBI:57540"/>
    </ligand>
</feature>
<feature type="binding site" evidence="14">
    <location>
        <position position="426"/>
    </location>
    <ligand>
        <name>Zn(2+)</name>
        <dbReference type="ChEBI" id="CHEBI:29105"/>
    </ligand>
</feature>
<feature type="binding site" evidence="14">
    <location>
        <position position="421"/>
    </location>
    <ligand>
        <name>Zn(2+)</name>
        <dbReference type="ChEBI" id="CHEBI:29105"/>
    </ligand>
</feature>
<dbReference type="Pfam" id="PF00533">
    <property type="entry name" value="BRCT"/>
    <property type="match status" value="1"/>
</dbReference>
<keyword evidence="9 14" id="KW-0520">NAD</keyword>
<dbReference type="Pfam" id="PF01653">
    <property type="entry name" value="DNA_ligase_aden"/>
    <property type="match status" value="1"/>
</dbReference>
<feature type="binding site" evidence="14">
    <location>
        <position position="110"/>
    </location>
    <ligand>
        <name>NAD(+)</name>
        <dbReference type="ChEBI" id="CHEBI:57540"/>
    </ligand>
</feature>
<evidence type="ECO:0000256" key="5">
    <source>
        <dbReference type="ARBA" id="ARBA00022723"/>
    </source>
</evidence>
<comment type="catalytic activity">
    <reaction evidence="12 14">
        <text>NAD(+) + (deoxyribonucleotide)n-3'-hydroxyl + 5'-phospho-(deoxyribonucleotide)m = (deoxyribonucleotide)n+m + AMP + beta-nicotinamide D-nucleotide.</text>
        <dbReference type="EC" id="6.5.1.2"/>
    </reaction>
</comment>
<dbReference type="FunFam" id="2.40.50.140:FF:000012">
    <property type="entry name" value="DNA ligase"/>
    <property type="match status" value="1"/>
</dbReference>
<dbReference type="SUPFAM" id="SSF52113">
    <property type="entry name" value="BRCT domain"/>
    <property type="match status" value="1"/>
</dbReference>
<dbReference type="PIRSF" id="PIRSF001604">
    <property type="entry name" value="LigA"/>
    <property type="match status" value="1"/>
</dbReference>
<evidence type="ECO:0000313" key="19">
    <source>
        <dbReference type="Proteomes" id="UP000093694"/>
    </source>
</evidence>
<dbReference type="Proteomes" id="UP000093694">
    <property type="component" value="Unassembled WGS sequence"/>
</dbReference>
<dbReference type="Gene3D" id="3.30.470.30">
    <property type="entry name" value="DNA ligase/mRNA capping enzyme"/>
    <property type="match status" value="1"/>
</dbReference>
<dbReference type="Gene3D" id="6.20.10.30">
    <property type="match status" value="1"/>
</dbReference>
<proteinExistence type="inferred from homology"/>
<evidence type="ECO:0000256" key="4">
    <source>
        <dbReference type="ARBA" id="ARBA00022705"/>
    </source>
</evidence>